<keyword evidence="1" id="KW-0229">DNA integration</keyword>
<reference evidence="10" key="1">
    <citation type="submission" date="2016-10" db="EMBL/GenBank/DDBJ databases">
        <authorList>
            <person name="Varghese N."/>
            <person name="Submissions S."/>
        </authorList>
    </citation>
    <scope>NUCLEOTIDE SEQUENCE [LARGE SCALE GENOMIC DNA]</scope>
    <source>
        <strain evidence="10">S9</strain>
    </source>
</reference>
<accession>A0A1H9U226</accession>
<evidence type="ECO:0000259" key="7">
    <source>
        <dbReference type="PROSITE" id="PS51736"/>
    </source>
</evidence>
<proteinExistence type="predicted"/>
<dbReference type="EMBL" id="FOGT01000006">
    <property type="protein sequence ID" value="SES03332.1"/>
    <property type="molecule type" value="Genomic_DNA"/>
</dbReference>
<evidence type="ECO:0000313" key="9">
    <source>
        <dbReference type="EMBL" id="SES03332.1"/>
    </source>
</evidence>
<feature type="active site" description="O-(5'-phospho-DNA)-serine intermediate" evidence="4 5">
    <location>
        <position position="10"/>
    </location>
</feature>
<dbReference type="GO" id="GO:0000150">
    <property type="term" value="F:DNA strand exchange activity"/>
    <property type="evidence" value="ECO:0007669"/>
    <property type="project" value="InterPro"/>
</dbReference>
<dbReference type="Gene3D" id="3.40.50.1390">
    <property type="entry name" value="Resolvase, N-terminal catalytic domain"/>
    <property type="match status" value="1"/>
</dbReference>
<dbReference type="PROSITE" id="PS00397">
    <property type="entry name" value="RECOMBINASES_1"/>
    <property type="match status" value="1"/>
</dbReference>
<dbReference type="InterPro" id="IPR050639">
    <property type="entry name" value="SSR_resolvase"/>
</dbReference>
<evidence type="ECO:0000256" key="1">
    <source>
        <dbReference type="ARBA" id="ARBA00022908"/>
    </source>
</evidence>
<protein>
    <submittedName>
        <fullName evidence="9">Site-specific DNA recombinase</fullName>
    </submittedName>
</protein>
<evidence type="ECO:0000313" key="10">
    <source>
        <dbReference type="Proteomes" id="UP000198571"/>
    </source>
</evidence>
<dbReference type="PANTHER" id="PTHR30461:SF23">
    <property type="entry name" value="DNA RECOMBINASE-RELATED"/>
    <property type="match status" value="1"/>
</dbReference>
<dbReference type="SMART" id="SM00857">
    <property type="entry name" value="Resolvase"/>
    <property type="match status" value="1"/>
</dbReference>
<dbReference type="CDD" id="cd00338">
    <property type="entry name" value="Ser_Recombinase"/>
    <property type="match status" value="1"/>
</dbReference>
<keyword evidence="6" id="KW-0175">Coiled coil</keyword>
<dbReference type="PANTHER" id="PTHR30461">
    <property type="entry name" value="DNA-INVERTASE FROM LAMBDOID PROPHAGE"/>
    <property type="match status" value="1"/>
</dbReference>
<evidence type="ECO:0000256" key="3">
    <source>
        <dbReference type="ARBA" id="ARBA00023172"/>
    </source>
</evidence>
<evidence type="ECO:0000256" key="2">
    <source>
        <dbReference type="ARBA" id="ARBA00023125"/>
    </source>
</evidence>
<keyword evidence="2" id="KW-0238">DNA-binding</keyword>
<dbReference type="GO" id="GO:0015074">
    <property type="term" value="P:DNA integration"/>
    <property type="evidence" value="ECO:0007669"/>
    <property type="project" value="UniProtKB-KW"/>
</dbReference>
<dbReference type="AlphaFoldDB" id="A0A1H9U226"/>
<dbReference type="Pfam" id="PF13408">
    <property type="entry name" value="Zn_ribbon_recom"/>
    <property type="match status" value="1"/>
</dbReference>
<evidence type="ECO:0000259" key="8">
    <source>
        <dbReference type="PROSITE" id="PS51737"/>
    </source>
</evidence>
<gene>
    <name evidence="9" type="ORF">SAMN05518684_106242</name>
</gene>
<dbReference type="Gene3D" id="3.90.1750.20">
    <property type="entry name" value="Putative Large Serine Recombinase, Chain B, Domain 2"/>
    <property type="match status" value="1"/>
</dbReference>
<sequence length="484" mass="56077">MKAGLYIRVSTDEQAKHGFSIRAQKDKLTKFATSQDWDIEDYYIEEGVSAKDMLRPELSRMFEDIKTGKIDVVLVYKLDRITRSVRDLYNILDLLEQHNCKFKSATEVYDTTSAIGRMFITLVASFAQFERENLGERVRMGMERMMEEGKFTGGISPFGYHYNKEAKTLVIDDDEAQVLRLIFDSYMRGLGEERTAKKVNQMGHTTRNGTTWTGKTIRDILTNPVAAGHLRWGGEVYRNFVDPIISEDQFQQCLKLRESRREMSPRAAGPSHYPFSGILKCGRCGAALKGQYRVGRVKEDGSRSKFKHYVCTKARGGSCDFKQISDTVVNDVFLKRLNQDLKDYQTALDKEKDAQQEVSNIEKETRYLEAQINKIQSRKRKWQLAYADEAITLEELKERTAEDREAHEILTKQLDELKQEQPDADPVYMVDALTDFIENWHELDDQEKKITLQLFVERVVIDAEDRRGTKTQLRQAWITDIVYK</sequence>
<evidence type="ECO:0000256" key="4">
    <source>
        <dbReference type="PIRSR" id="PIRSR606118-50"/>
    </source>
</evidence>
<name>A0A1H9U226_9BACI</name>
<dbReference type="InterPro" id="IPR025827">
    <property type="entry name" value="Zn_ribbon_recom_dom"/>
</dbReference>
<dbReference type="Pfam" id="PF07508">
    <property type="entry name" value="Recombinase"/>
    <property type="match status" value="1"/>
</dbReference>
<dbReference type="RefSeq" id="WP_093051032.1">
    <property type="nucleotide sequence ID" value="NZ_FOGT01000006.1"/>
</dbReference>
<feature type="coiled-coil region" evidence="6">
    <location>
        <begin position="334"/>
        <end position="420"/>
    </location>
</feature>
<dbReference type="InterPro" id="IPR006118">
    <property type="entry name" value="Recombinase_CS"/>
</dbReference>
<dbReference type="PROSITE" id="PS51737">
    <property type="entry name" value="RECOMBINASE_DNA_BIND"/>
    <property type="match status" value="1"/>
</dbReference>
<dbReference type="SUPFAM" id="SSF53041">
    <property type="entry name" value="Resolvase-like"/>
    <property type="match status" value="1"/>
</dbReference>
<dbReference type="InterPro" id="IPR006119">
    <property type="entry name" value="Resolv_N"/>
</dbReference>
<feature type="domain" description="Resolvase/invertase-type recombinase catalytic" evidence="7">
    <location>
        <begin position="2"/>
        <end position="149"/>
    </location>
</feature>
<dbReference type="InterPro" id="IPR038109">
    <property type="entry name" value="DNA_bind_recomb_sf"/>
</dbReference>
<keyword evidence="3" id="KW-0233">DNA recombination</keyword>
<organism evidence="9 10">
    <name type="scientific">Salipaludibacillus aurantiacus</name>
    <dbReference type="NCBI Taxonomy" id="1601833"/>
    <lineage>
        <taxon>Bacteria</taxon>
        <taxon>Bacillati</taxon>
        <taxon>Bacillota</taxon>
        <taxon>Bacilli</taxon>
        <taxon>Bacillales</taxon>
        <taxon>Bacillaceae</taxon>
    </lineage>
</organism>
<dbReference type="OrthoDB" id="9811097at2"/>
<dbReference type="InterPro" id="IPR011109">
    <property type="entry name" value="DNA_bind_recombinase_dom"/>
</dbReference>
<evidence type="ECO:0000256" key="5">
    <source>
        <dbReference type="PROSITE-ProRule" id="PRU10137"/>
    </source>
</evidence>
<evidence type="ECO:0000256" key="6">
    <source>
        <dbReference type="SAM" id="Coils"/>
    </source>
</evidence>
<dbReference type="STRING" id="1601833.SAMN05518684_106242"/>
<dbReference type="InterPro" id="IPR036162">
    <property type="entry name" value="Resolvase-like_N_sf"/>
</dbReference>
<dbReference type="Proteomes" id="UP000198571">
    <property type="component" value="Unassembled WGS sequence"/>
</dbReference>
<dbReference type="PROSITE" id="PS51736">
    <property type="entry name" value="RECOMBINASES_3"/>
    <property type="match status" value="1"/>
</dbReference>
<keyword evidence="10" id="KW-1185">Reference proteome</keyword>
<dbReference type="Pfam" id="PF00239">
    <property type="entry name" value="Resolvase"/>
    <property type="match status" value="1"/>
</dbReference>
<dbReference type="GO" id="GO:0003677">
    <property type="term" value="F:DNA binding"/>
    <property type="evidence" value="ECO:0007669"/>
    <property type="project" value="UniProtKB-KW"/>
</dbReference>
<feature type="domain" description="Recombinase" evidence="8">
    <location>
        <begin position="157"/>
        <end position="263"/>
    </location>
</feature>